<dbReference type="Pfam" id="PF04351">
    <property type="entry name" value="PilP"/>
    <property type="match status" value="1"/>
</dbReference>
<dbReference type="EMBL" id="CP054475">
    <property type="protein sequence ID" value="UXD86244.1"/>
    <property type="molecule type" value="Genomic_DNA"/>
</dbReference>
<dbReference type="Gene3D" id="2.30.30.830">
    <property type="match status" value="1"/>
</dbReference>
<dbReference type="Proteomes" id="UP001065322">
    <property type="component" value="Chromosome"/>
</dbReference>
<sequence length="184" mass="20277">MRGSNMSKLMLLLTIMVSVFLAGCSGSSDTADLKRFVDDTLNKPRGRIEPIPVFKPYEFFSYSAAGLRSPFELPVVADAEINLQPASDIRPDLERPKEHLEQYTLGALTMVGTLARDDGVLWALVKDGDDSVVRVKEGNYMGQNHGRILSISEYRINLIEIVPNGIGGWIERPRTLALEGLGGE</sequence>
<proteinExistence type="predicted"/>
<name>A0ABY6A7R0_9GAMM</name>
<protein>
    <submittedName>
        <fullName evidence="2">Pilus assembly protein PilP</fullName>
    </submittedName>
</protein>
<evidence type="ECO:0000313" key="2">
    <source>
        <dbReference type="EMBL" id="UXD86244.1"/>
    </source>
</evidence>
<dbReference type="InterPro" id="IPR007446">
    <property type="entry name" value="PilP"/>
</dbReference>
<reference evidence="3" key="1">
    <citation type="submission" date="2020-06" db="EMBL/GenBank/DDBJ databases">
        <title>Thalassolituus marinus alknpb1M-1, a hydrocarbon-degrading bacterium isolated from the deep-sea overlying water using an in-situ strategy from the South China Sea basin.</title>
        <authorList>
            <person name="Dong C."/>
            <person name="Chen Y."/>
            <person name="Shao Z."/>
        </authorList>
    </citation>
    <scope>NUCLEOTIDE SEQUENCE [LARGE SCALE GENOMIC DNA]</scope>
    <source>
        <strain evidence="3">alknpb1M-1</strain>
    </source>
</reference>
<organism evidence="2 3">
    <name type="scientific">Thalassolituus hydrocarboniclasticus</name>
    <dbReference type="NCBI Taxonomy" id="2742796"/>
    <lineage>
        <taxon>Bacteria</taxon>
        <taxon>Pseudomonadati</taxon>
        <taxon>Pseudomonadota</taxon>
        <taxon>Gammaproteobacteria</taxon>
        <taxon>Oceanospirillales</taxon>
        <taxon>Oceanospirillaceae</taxon>
        <taxon>Thalassolituus</taxon>
    </lineage>
</organism>
<accession>A0ABY6A7R0</accession>
<evidence type="ECO:0000256" key="1">
    <source>
        <dbReference type="SAM" id="SignalP"/>
    </source>
</evidence>
<keyword evidence="1" id="KW-0732">Signal</keyword>
<keyword evidence="3" id="KW-1185">Reference proteome</keyword>
<dbReference type="PIRSF" id="PIRSF016481">
    <property type="entry name" value="Pilus_assembly_PilP"/>
    <property type="match status" value="1"/>
</dbReference>
<gene>
    <name evidence="2" type="ORF">HUF19_01740</name>
</gene>
<dbReference type="PROSITE" id="PS51257">
    <property type="entry name" value="PROKAR_LIPOPROTEIN"/>
    <property type="match status" value="1"/>
</dbReference>
<feature type="signal peptide" evidence="1">
    <location>
        <begin position="1"/>
        <end position="21"/>
    </location>
</feature>
<feature type="chain" id="PRO_5046997888" evidence="1">
    <location>
        <begin position="22"/>
        <end position="184"/>
    </location>
</feature>
<evidence type="ECO:0000313" key="3">
    <source>
        <dbReference type="Proteomes" id="UP001065322"/>
    </source>
</evidence>